<feature type="compositionally biased region" description="Basic and acidic residues" evidence="1">
    <location>
        <begin position="1"/>
        <end position="17"/>
    </location>
</feature>
<keyword evidence="2" id="KW-0472">Membrane</keyword>
<protein>
    <submittedName>
        <fullName evidence="3">Uncharacterized protein</fullName>
    </submittedName>
</protein>
<evidence type="ECO:0000313" key="4">
    <source>
        <dbReference type="Proteomes" id="UP001499884"/>
    </source>
</evidence>
<evidence type="ECO:0000313" key="3">
    <source>
        <dbReference type="EMBL" id="GAA3735325.1"/>
    </source>
</evidence>
<keyword evidence="2" id="KW-1133">Transmembrane helix</keyword>
<keyword evidence="2" id="KW-0812">Transmembrane</keyword>
<sequence>MPRRTAGDGRLSDERDSAPPSTAPLHHRPEPTCGRLRPATGASRGWWCRRSRPRAFGATHARARARSPRPAAALGAGYGIALPWGLLEIRRTTTPSDLTGPTGAYHAPSPTELLLSTVLAPAPSALPHTALLALLAACAAVCLRAVTAGSGRRAKTPSTHRPPGVAAARTPAYCLRRN</sequence>
<dbReference type="EMBL" id="BAABEP010000023">
    <property type="protein sequence ID" value="GAA3735325.1"/>
    <property type="molecule type" value="Genomic_DNA"/>
</dbReference>
<feature type="region of interest" description="Disordered" evidence="1">
    <location>
        <begin position="150"/>
        <end position="169"/>
    </location>
</feature>
<accession>A0ABP7FAX9</accession>
<proteinExistence type="predicted"/>
<comment type="caution">
    <text evidence="3">The sequence shown here is derived from an EMBL/GenBank/DDBJ whole genome shotgun (WGS) entry which is preliminary data.</text>
</comment>
<evidence type="ECO:0000256" key="2">
    <source>
        <dbReference type="SAM" id="Phobius"/>
    </source>
</evidence>
<feature type="transmembrane region" description="Helical" evidence="2">
    <location>
        <begin position="71"/>
        <end position="87"/>
    </location>
</feature>
<evidence type="ECO:0000256" key="1">
    <source>
        <dbReference type="SAM" id="MobiDB-lite"/>
    </source>
</evidence>
<gene>
    <name evidence="3" type="ORF">GCM10023082_35590</name>
</gene>
<reference evidence="4" key="1">
    <citation type="journal article" date="2019" name="Int. J. Syst. Evol. Microbiol.">
        <title>The Global Catalogue of Microorganisms (GCM) 10K type strain sequencing project: providing services to taxonomists for standard genome sequencing and annotation.</title>
        <authorList>
            <consortium name="The Broad Institute Genomics Platform"/>
            <consortium name="The Broad Institute Genome Sequencing Center for Infectious Disease"/>
            <person name="Wu L."/>
            <person name="Ma J."/>
        </authorList>
    </citation>
    <scope>NUCLEOTIDE SEQUENCE [LARGE SCALE GENOMIC DNA]</scope>
    <source>
        <strain evidence="4">JCM 30846</strain>
    </source>
</reference>
<feature type="transmembrane region" description="Helical" evidence="2">
    <location>
        <begin position="125"/>
        <end position="146"/>
    </location>
</feature>
<organism evidence="3 4">
    <name type="scientific">Streptomyces tremellae</name>
    <dbReference type="NCBI Taxonomy" id="1124239"/>
    <lineage>
        <taxon>Bacteria</taxon>
        <taxon>Bacillati</taxon>
        <taxon>Actinomycetota</taxon>
        <taxon>Actinomycetes</taxon>
        <taxon>Kitasatosporales</taxon>
        <taxon>Streptomycetaceae</taxon>
        <taxon>Streptomyces</taxon>
    </lineage>
</organism>
<keyword evidence="4" id="KW-1185">Reference proteome</keyword>
<feature type="region of interest" description="Disordered" evidence="1">
    <location>
        <begin position="1"/>
        <end position="37"/>
    </location>
</feature>
<dbReference type="Proteomes" id="UP001499884">
    <property type="component" value="Unassembled WGS sequence"/>
</dbReference>
<name>A0ABP7FAX9_9ACTN</name>